<dbReference type="PANTHER" id="PTHR11806:SF0">
    <property type="entry name" value="PROTEIN MTO1 HOMOLOG, MITOCHONDRIAL"/>
    <property type="match status" value="1"/>
</dbReference>
<keyword evidence="4" id="KW-0274">FAD</keyword>
<dbReference type="Pfam" id="PF01134">
    <property type="entry name" value="GIDA"/>
    <property type="match status" value="1"/>
</dbReference>
<proteinExistence type="inferred from homology"/>
<dbReference type="PANTHER" id="PTHR11806">
    <property type="entry name" value="GLUCOSE INHIBITED DIVISION PROTEIN A"/>
    <property type="match status" value="1"/>
</dbReference>
<dbReference type="SUPFAM" id="SSF51905">
    <property type="entry name" value="FAD/NAD(P)-binding domain"/>
    <property type="match status" value="1"/>
</dbReference>
<evidence type="ECO:0000256" key="2">
    <source>
        <dbReference type="ARBA" id="ARBA00007653"/>
    </source>
</evidence>
<dbReference type="FunFam" id="1.10.150.570:FF:000001">
    <property type="entry name" value="tRNA uridine 5-carboxymethylaminomethyl modification enzyme MnmG"/>
    <property type="match status" value="1"/>
</dbReference>
<dbReference type="InterPro" id="IPR002218">
    <property type="entry name" value="MnmG-rel"/>
</dbReference>
<sequence>MKRYYLFLLLVTKMKLLVRAWRPALISRNIERNRNIRMLSGKGSTEYDVVVIGGGHAGTEAAAAAARIGARTALLTQRLDTIGEMSCNPSIGGIGKGHLVKEIDAMGGVMGSAIDQGGIHFRMLNRRKGEAVWGPRAQADRDLYKAAVQRTLVDDYDDAYLCLVEDSAEDLVLENGKVKGVIMGSGNILYCQTVVLTTGTFLRGRIYLGLESYPAGRHERPSEDEAATSRPRTEPAANALANLLENRLQLPLGRLKTGTPPRLDGRTIDWDDCDPQPSENPPFAFSFINETPSPQGFIQCYRTGTNADTHAIVMNEKDTLAPPSTDGTGPRYCPSIYKKVERFGHRSSHGVWLEPEGLNTNLVYPNGLSGAYPLEVQQRIINSIHGLTNARIVQPGYDVEYDFIDPTCMGHDLGLATGRGADGLFFAGQICGTTGYEEAAALGIIAGTNAALLALKKQRFVLSRRDGYIGVLVDDLVTRGTQEPYRVFTSRAEYRLHLRADNADLRLTPLAYQYGLVSEQRLEICMNRQNIIDRSLNELKSRRFPVSLWYDKVPSLFMEDDDARSKGSSVPSGRHKTADEILNMPRATLDAVEVALASFDAPYQVPREARDTVAAVCKYGAYLERQEKEYDAYKRNENLLIPPELEYSADTFPALSAEVREKLSLHRPKTFAEASRISGVTPASLVYLHSHVTSRRNGGGQVASSSKDNSNITVPVLAR</sequence>
<evidence type="ECO:0000256" key="5">
    <source>
        <dbReference type="SAM" id="MobiDB-lite"/>
    </source>
</evidence>
<dbReference type="GO" id="GO:0050660">
    <property type="term" value="F:flavin adenine dinucleotide binding"/>
    <property type="evidence" value="ECO:0007669"/>
    <property type="project" value="InterPro"/>
</dbReference>
<dbReference type="GO" id="GO:0070899">
    <property type="term" value="P:mitochondrial tRNA wobble uridine modification"/>
    <property type="evidence" value="ECO:0007669"/>
    <property type="project" value="UniProtKB-ARBA"/>
</dbReference>
<comment type="similarity">
    <text evidence="2">Belongs to the MnmG family.</text>
</comment>
<feature type="region of interest" description="Disordered" evidence="5">
    <location>
        <begin position="696"/>
        <end position="719"/>
    </location>
</feature>
<feature type="signal peptide" evidence="6">
    <location>
        <begin position="1"/>
        <end position="20"/>
    </location>
</feature>
<keyword evidence="6" id="KW-0732">Signal</keyword>
<feature type="compositionally biased region" description="Polar residues" evidence="5">
    <location>
        <begin position="702"/>
        <end position="713"/>
    </location>
</feature>
<dbReference type="EMBL" id="HBIJ01023357">
    <property type="protein sequence ID" value="CAE0374598.1"/>
    <property type="molecule type" value="Transcribed_RNA"/>
</dbReference>
<dbReference type="Gene3D" id="3.50.50.60">
    <property type="entry name" value="FAD/NAD(P)-binding domain"/>
    <property type="match status" value="2"/>
</dbReference>
<name>A0A7S3K6L2_9STRA</name>
<dbReference type="Pfam" id="PF13932">
    <property type="entry name" value="SAM_GIDA_C"/>
    <property type="match status" value="1"/>
</dbReference>
<evidence type="ECO:0000256" key="1">
    <source>
        <dbReference type="ARBA" id="ARBA00001974"/>
    </source>
</evidence>
<dbReference type="GO" id="GO:0030488">
    <property type="term" value="P:tRNA methylation"/>
    <property type="evidence" value="ECO:0007669"/>
    <property type="project" value="TreeGrafter"/>
</dbReference>
<feature type="chain" id="PRO_5031487788" description="tRNA uridine 5-carboxymethylaminomethyl modification enzyme C-terminal subdomain domain-containing protein" evidence="6">
    <location>
        <begin position="21"/>
        <end position="719"/>
    </location>
</feature>
<dbReference type="InterPro" id="IPR004416">
    <property type="entry name" value="MnmG"/>
</dbReference>
<evidence type="ECO:0000256" key="3">
    <source>
        <dbReference type="ARBA" id="ARBA00022630"/>
    </source>
</evidence>
<evidence type="ECO:0000313" key="8">
    <source>
        <dbReference type="EMBL" id="CAE0374598.1"/>
    </source>
</evidence>
<dbReference type="FunFam" id="3.50.50.60:FF:000002">
    <property type="entry name" value="tRNA uridine 5-carboxymethylaminomethyl modification enzyme MnmG"/>
    <property type="match status" value="1"/>
</dbReference>
<dbReference type="InterPro" id="IPR044920">
    <property type="entry name" value="MnmG_C_subdom_sf"/>
</dbReference>
<feature type="domain" description="tRNA uridine 5-carboxymethylaminomethyl modification enzyme C-terminal subdomain" evidence="7">
    <location>
        <begin position="617"/>
        <end position="690"/>
    </location>
</feature>
<dbReference type="InterPro" id="IPR040131">
    <property type="entry name" value="MnmG_N"/>
</dbReference>
<organism evidence="8">
    <name type="scientific">Aureoumbra lagunensis</name>
    <dbReference type="NCBI Taxonomy" id="44058"/>
    <lineage>
        <taxon>Eukaryota</taxon>
        <taxon>Sar</taxon>
        <taxon>Stramenopiles</taxon>
        <taxon>Ochrophyta</taxon>
        <taxon>Pelagophyceae</taxon>
        <taxon>Pelagomonadales</taxon>
        <taxon>Aureoumbra</taxon>
    </lineage>
</organism>
<dbReference type="SMART" id="SM01228">
    <property type="entry name" value="GIDA_assoc_3"/>
    <property type="match status" value="1"/>
</dbReference>
<gene>
    <name evidence="8" type="ORF">ALAG00032_LOCUS15402</name>
</gene>
<keyword evidence="3" id="KW-0285">Flavoprotein</keyword>
<evidence type="ECO:0000256" key="4">
    <source>
        <dbReference type="ARBA" id="ARBA00022827"/>
    </source>
</evidence>
<dbReference type="InterPro" id="IPR036188">
    <property type="entry name" value="FAD/NAD-bd_sf"/>
</dbReference>
<accession>A0A7S3K6L2</accession>
<dbReference type="InterPro" id="IPR047001">
    <property type="entry name" value="MnmG_C_subdom"/>
</dbReference>
<evidence type="ECO:0000259" key="7">
    <source>
        <dbReference type="SMART" id="SM01228"/>
    </source>
</evidence>
<reference evidence="8" key="1">
    <citation type="submission" date="2021-01" db="EMBL/GenBank/DDBJ databases">
        <authorList>
            <person name="Corre E."/>
            <person name="Pelletier E."/>
            <person name="Niang G."/>
            <person name="Scheremetjew M."/>
            <person name="Finn R."/>
            <person name="Kale V."/>
            <person name="Holt S."/>
            <person name="Cochrane G."/>
            <person name="Meng A."/>
            <person name="Brown T."/>
            <person name="Cohen L."/>
        </authorList>
    </citation>
    <scope>NUCLEOTIDE SEQUENCE</scope>
    <source>
        <strain evidence="8">CCMP1510</strain>
    </source>
</reference>
<dbReference type="GO" id="GO:0005739">
    <property type="term" value="C:mitochondrion"/>
    <property type="evidence" value="ECO:0007669"/>
    <property type="project" value="GOC"/>
</dbReference>
<dbReference type="Gene3D" id="1.10.150.570">
    <property type="entry name" value="GidA associated domain, C-terminal subdomain"/>
    <property type="match status" value="1"/>
</dbReference>
<comment type="cofactor">
    <cofactor evidence="1">
        <name>FAD</name>
        <dbReference type="ChEBI" id="CHEBI:57692"/>
    </cofactor>
</comment>
<dbReference type="NCBIfam" id="TIGR00136">
    <property type="entry name" value="mnmG_gidA"/>
    <property type="match status" value="1"/>
</dbReference>
<protein>
    <recommendedName>
        <fullName evidence="7">tRNA uridine 5-carboxymethylaminomethyl modification enzyme C-terminal subdomain domain-containing protein</fullName>
    </recommendedName>
</protein>
<evidence type="ECO:0000256" key="6">
    <source>
        <dbReference type="SAM" id="SignalP"/>
    </source>
</evidence>
<dbReference type="AlphaFoldDB" id="A0A7S3K6L2"/>
<dbReference type="InterPro" id="IPR026904">
    <property type="entry name" value="MnmG_C"/>
</dbReference>